<feature type="compositionally biased region" description="Acidic residues" evidence="6">
    <location>
        <begin position="62"/>
        <end position="76"/>
    </location>
</feature>
<dbReference type="InterPro" id="IPR001680">
    <property type="entry name" value="WD40_rpt"/>
</dbReference>
<feature type="region of interest" description="Disordered" evidence="6">
    <location>
        <begin position="1"/>
        <end position="86"/>
    </location>
</feature>
<keyword evidence="1 5" id="KW-0853">WD repeat</keyword>
<dbReference type="InterPro" id="IPR036322">
    <property type="entry name" value="WD40_repeat_dom_sf"/>
</dbReference>
<dbReference type="PROSITE" id="PS50082">
    <property type="entry name" value="WD_REPEATS_2"/>
    <property type="match status" value="1"/>
</dbReference>
<sequence>MVIGYKKAASVSVRKSHKIPMDRDSDDSSDDEFIGPPAPGSSSQALDDEMIGPPLPPGYKDSDDEDDDEDEGDDDDNPIKRIPDSHEITLQHGTKTVSALGLDPSGARLVTGGYDFDVRFWDFAGMDASLQAFRSHQPCECHQIKSLQYSITGDVILVVAGNSQAKVLDRDGFPVMECVKGDQYIVDMANTKGHTAMLNGGCWHPKIKDEFLTCSNDGRSSFLLQDPVTS</sequence>
<feature type="compositionally biased region" description="Basic and acidic residues" evidence="6">
    <location>
        <begin position="77"/>
        <end position="86"/>
    </location>
</feature>
<organism evidence="7 8">
    <name type="scientific">Ranitomeya imitator</name>
    <name type="common">mimic poison frog</name>
    <dbReference type="NCBI Taxonomy" id="111125"/>
    <lineage>
        <taxon>Eukaryota</taxon>
        <taxon>Metazoa</taxon>
        <taxon>Chordata</taxon>
        <taxon>Craniata</taxon>
        <taxon>Vertebrata</taxon>
        <taxon>Euteleostomi</taxon>
        <taxon>Amphibia</taxon>
        <taxon>Batrachia</taxon>
        <taxon>Anura</taxon>
        <taxon>Neobatrachia</taxon>
        <taxon>Hyloidea</taxon>
        <taxon>Dendrobatidae</taxon>
        <taxon>Dendrobatinae</taxon>
        <taxon>Ranitomeya</taxon>
    </lineage>
</organism>
<dbReference type="PROSITE" id="PS50294">
    <property type="entry name" value="WD_REPEATS_REGION"/>
    <property type="match status" value="1"/>
</dbReference>
<evidence type="ECO:0000256" key="5">
    <source>
        <dbReference type="PROSITE-ProRule" id="PRU00221"/>
    </source>
</evidence>
<dbReference type="Proteomes" id="UP001176940">
    <property type="component" value="Unassembled WGS sequence"/>
</dbReference>
<dbReference type="Gene3D" id="2.130.10.10">
    <property type="entry name" value="YVTN repeat-like/Quinoprotein amine dehydrogenase"/>
    <property type="match status" value="1"/>
</dbReference>
<dbReference type="InterPro" id="IPR051858">
    <property type="entry name" value="WD_repeat_GAD-1"/>
</dbReference>
<dbReference type="InterPro" id="IPR015943">
    <property type="entry name" value="WD40/YVTN_repeat-like_dom_sf"/>
</dbReference>
<accession>A0ABN9L4X1</accession>
<name>A0ABN9L4X1_9NEOB</name>
<proteinExistence type="inferred from homology"/>
<comment type="similarity">
    <text evidence="3">Belongs to the WD repeat GAD-1 family.</text>
</comment>
<evidence type="ECO:0000313" key="7">
    <source>
        <dbReference type="EMBL" id="CAJ0933238.1"/>
    </source>
</evidence>
<evidence type="ECO:0000256" key="1">
    <source>
        <dbReference type="ARBA" id="ARBA00022574"/>
    </source>
</evidence>
<feature type="repeat" description="WD" evidence="5">
    <location>
        <begin position="90"/>
        <end position="122"/>
    </location>
</feature>
<keyword evidence="8" id="KW-1185">Reference proteome</keyword>
<reference evidence="7" key="1">
    <citation type="submission" date="2023-07" db="EMBL/GenBank/DDBJ databases">
        <authorList>
            <person name="Stuckert A."/>
        </authorList>
    </citation>
    <scope>NUCLEOTIDE SEQUENCE</scope>
</reference>
<protein>
    <recommendedName>
        <fullName evidence="4">WD repeat-containing protein 70</fullName>
    </recommendedName>
</protein>
<comment type="caution">
    <text evidence="7">The sequence shown here is derived from an EMBL/GenBank/DDBJ whole genome shotgun (WGS) entry which is preliminary data.</text>
</comment>
<evidence type="ECO:0000256" key="6">
    <source>
        <dbReference type="SAM" id="MobiDB-lite"/>
    </source>
</evidence>
<gene>
    <name evidence="7" type="ORF">RIMI_LOCUS5385401</name>
</gene>
<feature type="compositionally biased region" description="Acidic residues" evidence="6">
    <location>
        <begin position="24"/>
        <end position="33"/>
    </location>
</feature>
<dbReference type="PANTHER" id="PTHR16017">
    <property type="entry name" value="GASTRULATION DEFECTIVE PROTEIN 1-RELATED"/>
    <property type="match status" value="1"/>
</dbReference>
<dbReference type="Pfam" id="PF00400">
    <property type="entry name" value="WD40"/>
    <property type="match status" value="1"/>
</dbReference>
<evidence type="ECO:0000256" key="3">
    <source>
        <dbReference type="ARBA" id="ARBA00038343"/>
    </source>
</evidence>
<dbReference type="EMBL" id="CAUEEQ010009151">
    <property type="protein sequence ID" value="CAJ0933238.1"/>
    <property type="molecule type" value="Genomic_DNA"/>
</dbReference>
<dbReference type="SUPFAM" id="SSF50978">
    <property type="entry name" value="WD40 repeat-like"/>
    <property type="match status" value="1"/>
</dbReference>
<dbReference type="SMART" id="SM00320">
    <property type="entry name" value="WD40"/>
    <property type="match status" value="2"/>
</dbReference>
<dbReference type="PANTHER" id="PTHR16017:SF0">
    <property type="entry name" value="WD REPEAT-CONTAINING PROTEIN 70"/>
    <property type="match status" value="1"/>
</dbReference>
<evidence type="ECO:0000256" key="2">
    <source>
        <dbReference type="ARBA" id="ARBA00022737"/>
    </source>
</evidence>
<keyword evidence="2" id="KW-0677">Repeat</keyword>
<evidence type="ECO:0000313" key="8">
    <source>
        <dbReference type="Proteomes" id="UP001176940"/>
    </source>
</evidence>
<evidence type="ECO:0000256" key="4">
    <source>
        <dbReference type="ARBA" id="ARBA00040943"/>
    </source>
</evidence>